<dbReference type="AlphaFoldDB" id="A0A133U529"/>
<accession>A0A133U529</accession>
<keyword evidence="3" id="KW-0560">Oxidoreductase</keyword>
<dbReference type="EMBL" id="LHXK01000043">
    <property type="protein sequence ID" value="KXA89302.1"/>
    <property type="molecule type" value="Genomic_DNA"/>
</dbReference>
<dbReference type="GO" id="GO:0046872">
    <property type="term" value="F:metal ion binding"/>
    <property type="evidence" value="ECO:0007669"/>
    <property type="project" value="UniProtKB-KW"/>
</dbReference>
<evidence type="ECO:0000313" key="7">
    <source>
        <dbReference type="EMBL" id="KXA89302.1"/>
    </source>
</evidence>
<evidence type="ECO:0000256" key="1">
    <source>
        <dbReference type="ARBA" id="ARBA00022485"/>
    </source>
</evidence>
<dbReference type="GO" id="GO:0005886">
    <property type="term" value="C:plasma membrane"/>
    <property type="evidence" value="ECO:0007669"/>
    <property type="project" value="TreeGrafter"/>
</dbReference>
<dbReference type="InterPro" id="IPR004017">
    <property type="entry name" value="Cys_rich_dom"/>
</dbReference>
<gene>
    <name evidence="7" type="ORF">AKJ61_03145</name>
</gene>
<name>A0A133U529_9EURY</name>
<feature type="non-terminal residue" evidence="7">
    <location>
        <position position="1"/>
    </location>
</feature>
<comment type="caution">
    <text evidence="7">The sequence shown here is derived from an EMBL/GenBank/DDBJ whole genome shotgun (WGS) entry which is preliminary data.</text>
</comment>
<keyword evidence="8" id="KW-1185">Reference proteome</keyword>
<sequence>NNLYELGNPWGRGIRKRAKWAEGLNVEEYEDQDVLLWVGCLGAYDDRNIKSARSLARVLENVDTSWGTLGADERCCGDSALQSGELMVFEELMDRNMKAIKRSKAGKIVTISPHCYNTLRNEYPEISDLGVEVLHYTQYLDELSSDLKLGKFESTVTYQDPCYLGRLNDVYEAPRNLLERIPELELVEMKNSRDSGICCGGGGGRFWLETEPEERLSNTRLEEALAVGADVLATACPFCLVNFEDSAKYLNVENEMKVLDISEIVLKSLENNGDD</sequence>
<dbReference type="GO" id="GO:0051539">
    <property type="term" value="F:4 iron, 4 sulfur cluster binding"/>
    <property type="evidence" value="ECO:0007669"/>
    <property type="project" value="UniProtKB-KW"/>
</dbReference>
<reference evidence="7 8" key="1">
    <citation type="journal article" date="2016" name="Sci. Rep.">
        <title>Metabolic traits of an uncultured archaeal lineage -MSBL1- from brine pools of the Red Sea.</title>
        <authorList>
            <person name="Mwirichia R."/>
            <person name="Alam I."/>
            <person name="Rashid M."/>
            <person name="Vinu M."/>
            <person name="Ba-Alawi W."/>
            <person name="Anthony Kamau A."/>
            <person name="Kamanda Ngugi D."/>
            <person name="Goker M."/>
            <person name="Klenk H.P."/>
            <person name="Bajic V."/>
            <person name="Stingl U."/>
        </authorList>
    </citation>
    <scope>NUCLEOTIDE SEQUENCE [LARGE SCALE GENOMIC DNA]</scope>
    <source>
        <strain evidence="7">SCGC-AAA259B11</strain>
    </source>
</reference>
<evidence type="ECO:0000259" key="6">
    <source>
        <dbReference type="Pfam" id="PF02754"/>
    </source>
</evidence>
<dbReference type="GO" id="GO:0016491">
    <property type="term" value="F:oxidoreductase activity"/>
    <property type="evidence" value="ECO:0007669"/>
    <property type="project" value="UniProtKB-KW"/>
</dbReference>
<keyword evidence="5" id="KW-0411">Iron-sulfur</keyword>
<dbReference type="Proteomes" id="UP000070184">
    <property type="component" value="Unassembled WGS sequence"/>
</dbReference>
<keyword evidence="2" id="KW-0479">Metal-binding</keyword>
<dbReference type="PANTHER" id="PTHR43255">
    <property type="entry name" value="IRON-SULFUR-BINDING OXIDOREDUCTASE FADF-RELATED-RELATED"/>
    <property type="match status" value="1"/>
</dbReference>
<dbReference type="InterPro" id="IPR051460">
    <property type="entry name" value="HdrC_iron-sulfur_subunit"/>
</dbReference>
<organism evidence="7 8">
    <name type="scientific">candidate division MSBL1 archaeon SCGC-AAA259B11</name>
    <dbReference type="NCBI Taxonomy" id="1698260"/>
    <lineage>
        <taxon>Archaea</taxon>
        <taxon>Methanobacteriati</taxon>
        <taxon>Methanobacteriota</taxon>
        <taxon>candidate division MSBL1</taxon>
    </lineage>
</organism>
<proteinExistence type="predicted"/>
<evidence type="ECO:0000256" key="2">
    <source>
        <dbReference type="ARBA" id="ARBA00022723"/>
    </source>
</evidence>
<dbReference type="Pfam" id="PF02754">
    <property type="entry name" value="CCG"/>
    <property type="match status" value="2"/>
</dbReference>
<evidence type="ECO:0000313" key="8">
    <source>
        <dbReference type="Proteomes" id="UP000070184"/>
    </source>
</evidence>
<evidence type="ECO:0000256" key="3">
    <source>
        <dbReference type="ARBA" id="ARBA00023002"/>
    </source>
</evidence>
<protein>
    <recommendedName>
        <fullName evidence="6">Cysteine-rich domain-containing protein</fullName>
    </recommendedName>
</protein>
<feature type="domain" description="Cysteine-rich" evidence="6">
    <location>
        <begin position="34"/>
        <end position="120"/>
    </location>
</feature>
<dbReference type="PANTHER" id="PTHR43255:SF1">
    <property type="entry name" value="IRON-SULFUR-BINDING OXIDOREDUCTASE FADF-RELATED"/>
    <property type="match status" value="1"/>
</dbReference>
<keyword evidence="4" id="KW-0408">Iron</keyword>
<keyword evidence="1" id="KW-0004">4Fe-4S</keyword>
<evidence type="ECO:0000256" key="4">
    <source>
        <dbReference type="ARBA" id="ARBA00023004"/>
    </source>
</evidence>
<evidence type="ECO:0000256" key="5">
    <source>
        <dbReference type="ARBA" id="ARBA00023014"/>
    </source>
</evidence>
<feature type="domain" description="Cysteine-rich" evidence="6">
    <location>
        <begin position="156"/>
        <end position="243"/>
    </location>
</feature>